<feature type="domain" description="RNA polymerase sigma-70 region 2" evidence="5">
    <location>
        <begin position="28"/>
        <end position="95"/>
    </location>
</feature>
<evidence type="ECO:0000313" key="8">
    <source>
        <dbReference type="Proteomes" id="UP001216139"/>
    </source>
</evidence>
<gene>
    <name evidence="7" type="ORF">PQO05_18260</name>
</gene>
<dbReference type="InterPro" id="IPR039425">
    <property type="entry name" value="RNA_pol_sigma-70-like"/>
</dbReference>
<protein>
    <submittedName>
        <fullName evidence="7">Sigma-70 family RNA polymerase sigma factor</fullName>
    </submittedName>
</protein>
<dbReference type="InterPro" id="IPR014284">
    <property type="entry name" value="RNA_pol_sigma-70_dom"/>
</dbReference>
<dbReference type="SUPFAM" id="SSF88946">
    <property type="entry name" value="Sigma2 domain of RNA polymerase sigma factors"/>
    <property type="match status" value="1"/>
</dbReference>
<proteinExistence type="inferred from homology"/>
<evidence type="ECO:0000256" key="4">
    <source>
        <dbReference type="ARBA" id="ARBA00023163"/>
    </source>
</evidence>
<dbReference type="InterPro" id="IPR013324">
    <property type="entry name" value="RNA_pol_sigma_r3/r4-like"/>
</dbReference>
<reference evidence="7 8" key="1">
    <citation type="submission" date="2023-02" db="EMBL/GenBank/DDBJ databases">
        <title>Genome sequence of Mucilaginibacter jinjuensis strain KACC 16571.</title>
        <authorList>
            <person name="Kim S."/>
            <person name="Heo J."/>
            <person name="Kwon S.-W."/>
        </authorList>
    </citation>
    <scope>NUCLEOTIDE SEQUENCE [LARGE SCALE GENOMIC DNA]</scope>
    <source>
        <strain evidence="7 8">KACC 16571</strain>
    </source>
</reference>
<sequence length="202" mass="23579">MGFSGNTISDTVLTALLRDGDQKAFAQLYHQYSGKLYLNVLKMVKDEQVAEELIQELFAKIWQKRADLNIDTDFLAYLYRSAQNLVHDFFRRLQRDKKMRDHFMAIAVTQYEHIEEGLHYRESESILKEAIANLSPQQRNVYQFCKIDGGSYKEAAEELGISIHTVKEYLVKANKEVKSYLLNHLDASFGVLFFMILKDRIR</sequence>
<keyword evidence="8" id="KW-1185">Reference proteome</keyword>
<name>A0ABY7T336_9SPHI</name>
<dbReference type="PANTHER" id="PTHR43133:SF46">
    <property type="entry name" value="RNA POLYMERASE SIGMA-70 FACTOR ECF SUBFAMILY"/>
    <property type="match status" value="1"/>
</dbReference>
<evidence type="ECO:0000259" key="5">
    <source>
        <dbReference type="Pfam" id="PF04542"/>
    </source>
</evidence>
<dbReference type="Gene3D" id="1.10.1740.10">
    <property type="match status" value="1"/>
</dbReference>
<dbReference type="RefSeq" id="WP_273628875.1">
    <property type="nucleotide sequence ID" value="NZ_CP117167.1"/>
</dbReference>
<evidence type="ECO:0000256" key="3">
    <source>
        <dbReference type="ARBA" id="ARBA00023082"/>
    </source>
</evidence>
<accession>A0ABY7T336</accession>
<evidence type="ECO:0000313" key="7">
    <source>
        <dbReference type="EMBL" id="WCT10683.1"/>
    </source>
</evidence>
<dbReference type="PANTHER" id="PTHR43133">
    <property type="entry name" value="RNA POLYMERASE ECF-TYPE SIGMA FACTO"/>
    <property type="match status" value="1"/>
</dbReference>
<evidence type="ECO:0000259" key="6">
    <source>
        <dbReference type="Pfam" id="PF08281"/>
    </source>
</evidence>
<dbReference type="NCBIfam" id="TIGR02937">
    <property type="entry name" value="sigma70-ECF"/>
    <property type="match status" value="1"/>
</dbReference>
<keyword evidence="4" id="KW-0804">Transcription</keyword>
<dbReference type="CDD" id="cd06171">
    <property type="entry name" value="Sigma70_r4"/>
    <property type="match status" value="1"/>
</dbReference>
<dbReference type="InterPro" id="IPR007627">
    <property type="entry name" value="RNA_pol_sigma70_r2"/>
</dbReference>
<keyword evidence="2" id="KW-0805">Transcription regulation</keyword>
<keyword evidence="3" id="KW-0731">Sigma factor</keyword>
<organism evidence="7 8">
    <name type="scientific">Mucilaginibacter jinjuensis</name>
    <dbReference type="NCBI Taxonomy" id="1176721"/>
    <lineage>
        <taxon>Bacteria</taxon>
        <taxon>Pseudomonadati</taxon>
        <taxon>Bacteroidota</taxon>
        <taxon>Sphingobacteriia</taxon>
        <taxon>Sphingobacteriales</taxon>
        <taxon>Sphingobacteriaceae</taxon>
        <taxon>Mucilaginibacter</taxon>
    </lineage>
</organism>
<dbReference type="Gene3D" id="1.10.10.10">
    <property type="entry name" value="Winged helix-like DNA-binding domain superfamily/Winged helix DNA-binding domain"/>
    <property type="match status" value="1"/>
</dbReference>
<dbReference type="SUPFAM" id="SSF88659">
    <property type="entry name" value="Sigma3 and sigma4 domains of RNA polymerase sigma factors"/>
    <property type="match status" value="1"/>
</dbReference>
<dbReference type="Pfam" id="PF08281">
    <property type="entry name" value="Sigma70_r4_2"/>
    <property type="match status" value="1"/>
</dbReference>
<feature type="domain" description="RNA polymerase sigma factor 70 region 4 type 2" evidence="6">
    <location>
        <begin position="126"/>
        <end position="173"/>
    </location>
</feature>
<dbReference type="EMBL" id="CP117167">
    <property type="protein sequence ID" value="WCT10683.1"/>
    <property type="molecule type" value="Genomic_DNA"/>
</dbReference>
<evidence type="ECO:0000256" key="1">
    <source>
        <dbReference type="ARBA" id="ARBA00010641"/>
    </source>
</evidence>
<dbReference type="InterPro" id="IPR013325">
    <property type="entry name" value="RNA_pol_sigma_r2"/>
</dbReference>
<dbReference type="Pfam" id="PF04542">
    <property type="entry name" value="Sigma70_r2"/>
    <property type="match status" value="1"/>
</dbReference>
<dbReference type="InterPro" id="IPR013249">
    <property type="entry name" value="RNA_pol_sigma70_r4_t2"/>
</dbReference>
<dbReference type="InterPro" id="IPR036388">
    <property type="entry name" value="WH-like_DNA-bd_sf"/>
</dbReference>
<comment type="similarity">
    <text evidence="1">Belongs to the sigma-70 factor family. ECF subfamily.</text>
</comment>
<dbReference type="Proteomes" id="UP001216139">
    <property type="component" value="Chromosome"/>
</dbReference>
<evidence type="ECO:0000256" key="2">
    <source>
        <dbReference type="ARBA" id="ARBA00023015"/>
    </source>
</evidence>